<dbReference type="Gene3D" id="1.25.60.10">
    <property type="entry name" value="MgtE N-terminal domain-like"/>
    <property type="match status" value="1"/>
</dbReference>
<dbReference type="InterPro" id="IPR038076">
    <property type="entry name" value="MgtE_N_sf"/>
</dbReference>
<dbReference type="KEGG" id="jda:BW727_101353"/>
<evidence type="ECO:0000256" key="2">
    <source>
        <dbReference type="ARBA" id="ARBA00009749"/>
    </source>
</evidence>
<comment type="function">
    <text evidence="9">Acts as a magnesium transporter.</text>
</comment>
<evidence type="ECO:0000256" key="5">
    <source>
        <dbReference type="ARBA" id="ARBA00022842"/>
    </source>
</evidence>
<comment type="subcellular location">
    <subcellularLocation>
        <location evidence="9">Cell membrane</location>
        <topology evidence="9">Multi-pass membrane protein</topology>
    </subcellularLocation>
    <subcellularLocation>
        <location evidence="1">Membrane</location>
        <topology evidence="1">Multi-pass membrane protein</topology>
    </subcellularLocation>
</comment>
<dbReference type="Proteomes" id="UP000188993">
    <property type="component" value="Chromosome"/>
</dbReference>
<dbReference type="Pfam" id="PF03448">
    <property type="entry name" value="MgtE_N"/>
    <property type="match status" value="1"/>
</dbReference>
<keyword evidence="8" id="KW-0129">CBS domain</keyword>
<feature type="domain" description="CBS" evidence="10">
    <location>
        <begin position="165"/>
        <end position="228"/>
    </location>
</feature>
<evidence type="ECO:0000256" key="3">
    <source>
        <dbReference type="ARBA" id="ARBA00022448"/>
    </source>
</evidence>
<dbReference type="GO" id="GO:0015095">
    <property type="term" value="F:magnesium ion transmembrane transporter activity"/>
    <property type="evidence" value="ECO:0007669"/>
    <property type="project" value="UniProtKB-UniRule"/>
</dbReference>
<dbReference type="InterPro" id="IPR006669">
    <property type="entry name" value="MgtE_transporter"/>
</dbReference>
<proteinExistence type="inferred from homology"/>
<dbReference type="GO" id="GO:0046872">
    <property type="term" value="F:metal ion binding"/>
    <property type="evidence" value="ECO:0007669"/>
    <property type="project" value="UniProtKB-KW"/>
</dbReference>
<keyword evidence="9" id="KW-1003">Cell membrane</keyword>
<dbReference type="InterPro" id="IPR006668">
    <property type="entry name" value="Mg_transptr_MgtE_intracell_dom"/>
</dbReference>
<dbReference type="InterPro" id="IPR046342">
    <property type="entry name" value="CBS_dom_sf"/>
</dbReference>
<dbReference type="PANTHER" id="PTHR43773:SF1">
    <property type="entry name" value="MAGNESIUM TRANSPORTER MGTE"/>
    <property type="match status" value="1"/>
</dbReference>
<reference evidence="11 12" key="1">
    <citation type="journal article" date="2014" name="Int. J. Syst. Evol. Microbiol.">
        <title>Jeotgalibaca dankookensis gen. nov., sp. nov., a member of the family Carnobacteriaceae, isolated from seujeot (Korean traditional food).</title>
        <authorList>
            <person name="Lee D.G."/>
            <person name="Trujillo M.E."/>
            <person name="Kang H."/>
            <person name="Ahn T.Y."/>
        </authorList>
    </citation>
    <scope>NUCLEOTIDE SEQUENCE [LARGE SCALE GENOMIC DNA]</scope>
    <source>
        <strain evidence="11 12">EX-07</strain>
    </source>
</reference>
<dbReference type="Gene3D" id="3.10.580.10">
    <property type="entry name" value="CBS-domain"/>
    <property type="match status" value="1"/>
</dbReference>
<dbReference type="Pfam" id="PF01769">
    <property type="entry name" value="MgtE"/>
    <property type="match status" value="1"/>
</dbReference>
<feature type="transmembrane region" description="Helical" evidence="9">
    <location>
        <begin position="388"/>
        <end position="410"/>
    </location>
</feature>
<dbReference type="NCBIfam" id="TIGR00400">
    <property type="entry name" value="mgtE"/>
    <property type="match status" value="1"/>
</dbReference>
<dbReference type="SUPFAM" id="SSF161093">
    <property type="entry name" value="MgtE membrane domain-like"/>
    <property type="match status" value="1"/>
</dbReference>
<gene>
    <name evidence="11" type="primary">mgtE_2</name>
    <name evidence="11" type="ORF">BW727_101353</name>
</gene>
<dbReference type="InterPro" id="IPR036739">
    <property type="entry name" value="SLC41_membr_dom_sf"/>
</dbReference>
<feature type="transmembrane region" description="Helical" evidence="9">
    <location>
        <begin position="453"/>
        <end position="476"/>
    </location>
</feature>
<dbReference type="GO" id="GO:0005886">
    <property type="term" value="C:plasma membrane"/>
    <property type="evidence" value="ECO:0007669"/>
    <property type="project" value="UniProtKB-SubCell"/>
</dbReference>
<dbReference type="PANTHER" id="PTHR43773">
    <property type="entry name" value="MAGNESIUM TRANSPORTER MGTE"/>
    <property type="match status" value="1"/>
</dbReference>
<evidence type="ECO:0000256" key="8">
    <source>
        <dbReference type="PROSITE-ProRule" id="PRU00703"/>
    </source>
</evidence>
<feature type="transmembrane region" description="Helical" evidence="9">
    <location>
        <begin position="315"/>
        <end position="333"/>
    </location>
</feature>
<dbReference type="EMBL" id="CP019728">
    <property type="protein sequence ID" value="AQS53720.1"/>
    <property type="molecule type" value="Genomic_DNA"/>
</dbReference>
<keyword evidence="3 9" id="KW-0813">Transport</keyword>
<name>A0A1S6IQG7_9LACT</name>
<protein>
    <recommendedName>
        <fullName evidence="9">Magnesium transporter MgtE</fullName>
    </recommendedName>
</protein>
<keyword evidence="4 9" id="KW-0812">Transmembrane</keyword>
<dbReference type="InterPro" id="IPR000644">
    <property type="entry name" value="CBS_dom"/>
</dbReference>
<keyword evidence="9" id="KW-0479">Metal-binding</keyword>
<organism evidence="11 12">
    <name type="scientific">Jeotgalibaca dankookensis</name>
    <dbReference type="NCBI Taxonomy" id="708126"/>
    <lineage>
        <taxon>Bacteria</taxon>
        <taxon>Bacillati</taxon>
        <taxon>Bacillota</taxon>
        <taxon>Bacilli</taxon>
        <taxon>Lactobacillales</taxon>
        <taxon>Carnobacteriaceae</taxon>
        <taxon>Jeotgalibaca</taxon>
    </lineage>
</organism>
<keyword evidence="7 9" id="KW-0472">Membrane</keyword>
<evidence type="ECO:0000256" key="1">
    <source>
        <dbReference type="ARBA" id="ARBA00004141"/>
    </source>
</evidence>
<evidence type="ECO:0000256" key="6">
    <source>
        <dbReference type="ARBA" id="ARBA00022989"/>
    </source>
</evidence>
<keyword evidence="12" id="KW-1185">Reference proteome</keyword>
<evidence type="ECO:0000256" key="7">
    <source>
        <dbReference type="ARBA" id="ARBA00023136"/>
    </source>
</evidence>
<keyword evidence="6 9" id="KW-1133">Transmembrane helix</keyword>
<dbReference type="SUPFAM" id="SSF54631">
    <property type="entry name" value="CBS-domain pair"/>
    <property type="match status" value="1"/>
</dbReference>
<evidence type="ECO:0000256" key="4">
    <source>
        <dbReference type="ARBA" id="ARBA00022692"/>
    </source>
</evidence>
<comment type="similarity">
    <text evidence="2 9">Belongs to the SLC41A transporter family.</text>
</comment>
<accession>A0A1S6IQG7</accession>
<dbReference type="AlphaFoldDB" id="A0A1S6IQG7"/>
<dbReference type="SMART" id="SM00924">
    <property type="entry name" value="MgtE_N"/>
    <property type="match status" value="1"/>
</dbReference>
<comment type="subunit">
    <text evidence="9">Homodimer.</text>
</comment>
<evidence type="ECO:0000313" key="12">
    <source>
        <dbReference type="Proteomes" id="UP000188993"/>
    </source>
</evidence>
<dbReference type="SMART" id="SM00116">
    <property type="entry name" value="CBS"/>
    <property type="match status" value="2"/>
</dbReference>
<dbReference type="SUPFAM" id="SSF158791">
    <property type="entry name" value="MgtE N-terminal domain-like"/>
    <property type="match status" value="1"/>
</dbReference>
<dbReference type="InterPro" id="IPR006667">
    <property type="entry name" value="SLC41_membr_dom"/>
</dbReference>
<dbReference type="CDD" id="cd04606">
    <property type="entry name" value="CBS_pair_Mg_transporter"/>
    <property type="match status" value="1"/>
</dbReference>
<dbReference type="Pfam" id="PF00571">
    <property type="entry name" value="CBS"/>
    <property type="match status" value="2"/>
</dbReference>
<evidence type="ECO:0000313" key="11">
    <source>
        <dbReference type="EMBL" id="AQS53720.1"/>
    </source>
</evidence>
<keyword evidence="5 9" id="KW-0460">Magnesium</keyword>
<sequence>MWTRVLICLQTQTGTCLRMKRETSLSLKGMISMANYEKIFKAAKNNNHAAFRKLFLRLHVKDQGDLFQALYPQNQKKVEQFLEPDEFAELFEWMDPLEQKNVYEVFSDTYIATLFPYMEVDNVVKFLGYLTHEEQNKILSLLEADDREEITKMLLFKSESSGSVMNKGYVTGLEKTTVRQALEDIRESAKDVEMIYYIYVLDEEGILKGVASLRDLMVKPPSQTLEDIMITQVAFVNVDIDQEIAARLLQKYNLIAIPVLDAVKKMVGLITVDDVMDILEEETTEDFNEFAGISRKKSKDVEDGVWGVARMRMPWIIILIFMGMISASLIGSFETTLNEVVLLAAFIPIITDAAGNVGTQSLAVAVRKISMGETSSSRSIGRILLQEFFVGAVLGLAAGSVLGLIVAIFYGNTILAIAIGISLLITLSISNVVGAVIPVLINKLNIDPAVASGPFITTINDLIGLFIYFSIATQIIHLL</sequence>
<feature type="transmembrane region" description="Helical" evidence="9">
    <location>
        <begin position="416"/>
        <end position="441"/>
    </location>
</feature>
<evidence type="ECO:0000259" key="10">
    <source>
        <dbReference type="PROSITE" id="PS51371"/>
    </source>
</evidence>
<feature type="domain" description="CBS" evidence="10">
    <location>
        <begin position="229"/>
        <end position="285"/>
    </location>
</feature>
<dbReference type="PROSITE" id="PS51371">
    <property type="entry name" value="CBS"/>
    <property type="match status" value="2"/>
</dbReference>
<evidence type="ECO:0000256" key="9">
    <source>
        <dbReference type="RuleBase" id="RU362011"/>
    </source>
</evidence>
<feature type="transmembrane region" description="Helical" evidence="9">
    <location>
        <begin position="345"/>
        <end position="367"/>
    </location>
</feature>
<dbReference type="STRING" id="708126.BW727_101353"/>
<dbReference type="Gene3D" id="1.10.357.20">
    <property type="entry name" value="SLC41 divalent cation transporters, integral membrane domain"/>
    <property type="match status" value="1"/>
</dbReference>